<reference evidence="2" key="1">
    <citation type="journal article" date="2019" name="Int. J. Syst. Evol. Microbiol.">
        <title>The Global Catalogue of Microorganisms (GCM) 10K type strain sequencing project: providing services to taxonomists for standard genome sequencing and annotation.</title>
        <authorList>
            <consortium name="The Broad Institute Genomics Platform"/>
            <consortium name="The Broad Institute Genome Sequencing Center for Infectious Disease"/>
            <person name="Wu L."/>
            <person name="Ma J."/>
        </authorList>
    </citation>
    <scope>NUCLEOTIDE SEQUENCE [LARGE SCALE GENOMIC DNA]</scope>
    <source>
        <strain evidence="2">CGMCC 1.15809</strain>
    </source>
</reference>
<proteinExistence type="predicted"/>
<gene>
    <name evidence="1" type="ORF">ACFP3M_30875</name>
</gene>
<protein>
    <recommendedName>
        <fullName evidence="3">HEPN domain-containing protein</fullName>
    </recommendedName>
</protein>
<accession>A0ABW1FTE6</accession>
<dbReference type="RefSeq" id="WP_345077164.1">
    <property type="nucleotide sequence ID" value="NZ_BAAAWG010000001.1"/>
</dbReference>
<comment type="caution">
    <text evidence="1">The sequence shown here is derived from an EMBL/GenBank/DDBJ whole genome shotgun (WGS) entry which is preliminary data.</text>
</comment>
<dbReference type="Proteomes" id="UP001596241">
    <property type="component" value="Unassembled WGS sequence"/>
</dbReference>
<sequence length="227" mass="25782">MKGAKDQLSLPRPPWSQYEIAVWGGASEDDLAIARGYLDVAEMAARHWIDHGPNDRLPIPILYNYRHSIELSLKWLIRTAARCAIRGGYNGAEDLSPGKLDNRLHTHNIRKLADCLNRYLALLDLPAPEQRIDPESWQQLNWLDSEDKTGETFRYAVVGRVPNRAPARPTQKNVNFYEQVNELHKLAHLLCFGYTSHLGVYEDWQMKCIQEMHDAGLSAGALPGITE</sequence>
<name>A0ABW1FTE6_9ACTN</name>
<evidence type="ECO:0008006" key="3">
    <source>
        <dbReference type="Google" id="ProtNLM"/>
    </source>
</evidence>
<organism evidence="1 2">
    <name type="scientific">Streptomyces ramulosus</name>
    <dbReference type="NCBI Taxonomy" id="47762"/>
    <lineage>
        <taxon>Bacteria</taxon>
        <taxon>Bacillati</taxon>
        <taxon>Actinomycetota</taxon>
        <taxon>Actinomycetes</taxon>
        <taxon>Kitasatosporales</taxon>
        <taxon>Streptomycetaceae</taxon>
        <taxon>Streptomyces</taxon>
    </lineage>
</organism>
<evidence type="ECO:0000313" key="2">
    <source>
        <dbReference type="Proteomes" id="UP001596241"/>
    </source>
</evidence>
<evidence type="ECO:0000313" key="1">
    <source>
        <dbReference type="EMBL" id="MFC5897215.1"/>
    </source>
</evidence>
<keyword evidence="2" id="KW-1185">Reference proteome</keyword>
<dbReference type="EMBL" id="JBHSPW010000019">
    <property type="protein sequence ID" value="MFC5897215.1"/>
    <property type="molecule type" value="Genomic_DNA"/>
</dbReference>